<name>A0A381W658_9ZZZZ</name>
<proteinExistence type="predicted"/>
<accession>A0A381W658</accession>
<dbReference type="EMBL" id="UINC01010770">
    <property type="protein sequence ID" value="SVA47791.1"/>
    <property type="molecule type" value="Genomic_DNA"/>
</dbReference>
<protein>
    <recommendedName>
        <fullName evidence="2">Acyl transferase</fullName>
    </recommendedName>
</protein>
<dbReference type="InterPro" id="IPR005493">
    <property type="entry name" value="RraA/RraA-like"/>
</dbReference>
<organism evidence="1">
    <name type="scientific">marine metagenome</name>
    <dbReference type="NCBI Taxonomy" id="408172"/>
    <lineage>
        <taxon>unclassified sequences</taxon>
        <taxon>metagenomes</taxon>
        <taxon>ecological metagenomes</taxon>
    </lineage>
</organism>
<gene>
    <name evidence="1" type="ORF">METZ01_LOCUS100645</name>
</gene>
<reference evidence="1" key="1">
    <citation type="submission" date="2018-05" db="EMBL/GenBank/DDBJ databases">
        <authorList>
            <person name="Lanie J.A."/>
            <person name="Ng W.-L."/>
            <person name="Kazmierczak K.M."/>
            <person name="Andrzejewski T.M."/>
            <person name="Davidsen T.M."/>
            <person name="Wayne K.J."/>
            <person name="Tettelin H."/>
            <person name="Glass J.I."/>
            <person name="Rusch D."/>
            <person name="Podicherti R."/>
            <person name="Tsui H.-C.T."/>
            <person name="Winkler M.E."/>
        </authorList>
    </citation>
    <scope>NUCLEOTIDE SEQUENCE</scope>
</reference>
<evidence type="ECO:0008006" key="2">
    <source>
        <dbReference type="Google" id="ProtNLM"/>
    </source>
</evidence>
<dbReference type="SUPFAM" id="SSF89562">
    <property type="entry name" value="RraA-like"/>
    <property type="match status" value="1"/>
</dbReference>
<evidence type="ECO:0000313" key="1">
    <source>
        <dbReference type="EMBL" id="SVA47791.1"/>
    </source>
</evidence>
<sequence length="235" mass="25168">MSEIDESILDALRELDTPTVCNALEIVVPERRGYGYTTDPLVCSRPELGSMVGFARTATIRAMHPNDKRGKEAREIGDGYYRYVAEGGPKPSIAIIQDLDGESRGYGSMWGEVNSNIHRGLGSLGVITDGSVRDLPDIAPGFQLLADRIGPSHAYVHTVAYACSVNVAGMRVVDGDLIHADQHGAVVIPLDVASQVPDAAAAIARRERVIIDAAQQPGFDMDALHKAQGQAAEIH</sequence>
<dbReference type="Gene3D" id="3.50.30.40">
    <property type="entry name" value="Ribonuclease E inhibitor RraA/RraA-like"/>
    <property type="match status" value="1"/>
</dbReference>
<dbReference type="Pfam" id="PF03737">
    <property type="entry name" value="RraA-like"/>
    <property type="match status" value="1"/>
</dbReference>
<dbReference type="InterPro" id="IPR036704">
    <property type="entry name" value="RraA/RraA-like_sf"/>
</dbReference>
<dbReference type="AlphaFoldDB" id="A0A381W658"/>